<evidence type="ECO:0000256" key="1">
    <source>
        <dbReference type="ARBA" id="ARBA00004123"/>
    </source>
</evidence>
<feature type="domain" description="Galectin" evidence="21">
    <location>
        <begin position="154"/>
        <end position="285"/>
    </location>
</feature>
<dbReference type="GO" id="GO:0048246">
    <property type="term" value="P:macrophage chemotaxis"/>
    <property type="evidence" value="ECO:0007669"/>
    <property type="project" value="TreeGrafter"/>
</dbReference>
<dbReference type="STRING" id="8167.A0A484C484"/>
<organism evidence="22 23">
    <name type="scientific">Perca flavescens</name>
    <name type="common">American yellow perch</name>
    <name type="synonym">Morone flavescens</name>
    <dbReference type="NCBI Taxonomy" id="8167"/>
    <lineage>
        <taxon>Eukaryota</taxon>
        <taxon>Metazoa</taxon>
        <taxon>Chordata</taxon>
        <taxon>Craniata</taxon>
        <taxon>Vertebrata</taxon>
        <taxon>Euteleostomi</taxon>
        <taxon>Actinopterygii</taxon>
        <taxon>Neopterygii</taxon>
        <taxon>Teleostei</taxon>
        <taxon>Neoteleostei</taxon>
        <taxon>Acanthomorphata</taxon>
        <taxon>Eupercaria</taxon>
        <taxon>Perciformes</taxon>
        <taxon>Percoidei</taxon>
        <taxon>Percidae</taxon>
        <taxon>Percinae</taxon>
        <taxon>Perca</taxon>
    </lineage>
</organism>
<evidence type="ECO:0000256" key="12">
    <source>
        <dbReference type="ARBA" id="ARBA00022782"/>
    </source>
</evidence>
<dbReference type="GO" id="GO:0043236">
    <property type="term" value="F:laminin binding"/>
    <property type="evidence" value="ECO:0007669"/>
    <property type="project" value="TreeGrafter"/>
</dbReference>
<dbReference type="PROSITE" id="PS51304">
    <property type="entry name" value="GALECTIN"/>
    <property type="match status" value="1"/>
</dbReference>
<dbReference type="AlphaFoldDB" id="A0A484C484"/>
<dbReference type="Pfam" id="PF00337">
    <property type="entry name" value="Gal-bind_lectin"/>
    <property type="match status" value="1"/>
</dbReference>
<keyword evidence="4" id="KW-0963">Cytoplasm</keyword>
<evidence type="ECO:0000256" key="14">
    <source>
        <dbReference type="ARBA" id="ARBA00022972"/>
    </source>
</evidence>
<dbReference type="GO" id="GO:0030593">
    <property type="term" value="P:neutrophil chemotaxis"/>
    <property type="evidence" value="ECO:0007669"/>
    <property type="project" value="TreeGrafter"/>
</dbReference>
<name>A0A484C484_PERFV</name>
<dbReference type="GO" id="GO:0019863">
    <property type="term" value="F:IgE binding"/>
    <property type="evidence" value="ECO:0007669"/>
    <property type="project" value="UniProtKB-KW"/>
</dbReference>
<keyword evidence="17" id="KW-0508">mRNA splicing</keyword>
<dbReference type="GO" id="GO:0002548">
    <property type="term" value="P:monocyte chemotaxis"/>
    <property type="evidence" value="ECO:0007669"/>
    <property type="project" value="TreeGrafter"/>
</dbReference>
<evidence type="ECO:0000256" key="4">
    <source>
        <dbReference type="ARBA" id="ARBA00022490"/>
    </source>
</evidence>
<evidence type="ECO:0000256" key="2">
    <source>
        <dbReference type="ARBA" id="ARBA00004496"/>
    </source>
</evidence>
<dbReference type="InterPro" id="IPR001079">
    <property type="entry name" value="Galectin_CRD"/>
</dbReference>
<keyword evidence="16" id="KW-1015">Disulfide bond</keyword>
<keyword evidence="8" id="KW-0507">mRNA processing</keyword>
<evidence type="ECO:0000256" key="5">
    <source>
        <dbReference type="ARBA" id="ARBA00022525"/>
    </source>
</evidence>
<evidence type="ECO:0000313" key="22">
    <source>
        <dbReference type="EMBL" id="TDG98496.1"/>
    </source>
</evidence>
<dbReference type="SMART" id="SM00908">
    <property type="entry name" value="Gal-bind_lectin"/>
    <property type="match status" value="1"/>
</dbReference>
<keyword evidence="23" id="KW-1185">Reference proteome</keyword>
<keyword evidence="9" id="KW-0747">Spliceosome</keyword>
<dbReference type="GO" id="GO:0090280">
    <property type="term" value="P:positive regulation of calcium ion import"/>
    <property type="evidence" value="ECO:0007669"/>
    <property type="project" value="TreeGrafter"/>
</dbReference>
<dbReference type="GO" id="GO:0008380">
    <property type="term" value="P:RNA splicing"/>
    <property type="evidence" value="ECO:0007669"/>
    <property type="project" value="UniProtKB-KW"/>
</dbReference>
<evidence type="ECO:0000256" key="18">
    <source>
        <dbReference type="ARBA" id="ARBA00023242"/>
    </source>
</evidence>
<evidence type="ECO:0000256" key="9">
    <source>
        <dbReference type="ARBA" id="ARBA00022728"/>
    </source>
</evidence>
<dbReference type="GO" id="GO:0045087">
    <property type="term" value="P:innate immune response"/>
    <property type="evidence" value="ECO:0007669"/>
    <property type="project" value="UniProtKB-KW"/>
</dbReference>
<evidence type="ECO:0000256" key="19">
    <source>
        <dbReference type="RuleBase" id="RU102079"/>
    </source>
</evidence>
<dbReference type="GO" id="GO:0006397">
    <property type="term" value="P:mRNA processing"/>
    <property type="evidence" value="ECO:0007669"/>
    <property type="project" value="UniProtKB-KW"/>
</dbReference>
<evidence type="ECO:0000313" key="23">
    <source>
        <dbReference type="Proteomes" id="UP000295070"/>
    </source>
</evidence>
<feature type="compositionally biased region" description="Low complexity" evidence="20">
    <location>
        <begin position="32"/>
        <end position="42"/>
    </location>
</feature>
<dbReference type="SMART" id="SM00276">
    <property type="entry name" value="GLECT"/>
    <property type="match status" value="1"/>
</dbReference>
<feature type="region of interest" description="Disordered" evidence="20">
    <location>
        <begin position="1"/>
        <end position="144"/>
    </location>
</feature>
<reference evidence="22 23" key="1">
    <citation type="submission" date="2019-01" db="EMBL/GenBank/DDBJ databases">
        <title>A chromosome-scale genome assembly of the yellow perch, Perca flavescens.</title>
        <authorList>
            <person name="Feron R."/>
            <person name="Morvezen R."/>
            <person name="Bestin A."/>
            <person name="Haffray P."/>
            <person name="Klopp C."/>
            <person name="Zahm M."/>
            <person name="Cabau C."/>
            <person name="Roques C."/>
            <person name="Donnadieu C."/>
            <person name="Bouchez O."/>
            <person name="Christie M."/>
            <person name="Larson W."/>
            <person name="Guiguen Y."/>
        </authorList>
    </citation>
    <scope>NUCLEOTIDE SEQUENCE [LARGE SCALE GENOMIC DNA]</scope>
    <source>
        <strain evidence="22">YP-PL-M2</strain>
        <tissue evidence="22">Blood</tissue>
    </source>
</reference>
<evidence type="ECO:0000256" key="13">
    <source>
        <dbReference type="ARBA" id="ARBA00022859"/>
    </source>
</evidence>
<keyword evidence="5" id="KW-0964">Secreted</keyword>
<evidence type="ECO:0000256" key="11">
    <source>
        <dbReference type="ARBA" id="ARBA00022737"/>
    </source>
</evidence>
<evidence type="ECO:0000256" key="20">
    <source>
        <dbReference type="SAM" id="MobiDB-lite"/>
    </source>
</evidence>
<evidence type="ECO:0000256" key="8">
    <source>
        <dbReference type="ARBA" id="ARBA00022664"/>
    </source>
</evidence>
<dbReference type="InterPro" id="IPR044156">
    <property type="entry name" value="Galectin-like"/>
</dbReference>
<keyword evidence="14" id="KW-0389">IgE-binding protein</keyword>
<evidence type="ECO:0000256" key="17">
    <source>
        <dbReference type="ARBA" id="ARBA00023187"/>
    </source>
</evidence>
<dbReference type="InterPro" id="IPR013320">
    <property type="entry name" value="ConA-like_dom_sf"/>
</dbReference>
<evidence type="ECO:0000256" key="6">
    <source>
        <dbReference type="ARBA" id="ARBA00022553"/>
    </source>
</evidence>
<dbReference type="GO" id="GO:0005615">
    <property type="term" value="C:extracellular space"/>
    <property type="evidence" value="ECO:0007669"/>
    <property type="project" value="TreeGrafter"/>
</dbReference>
<accession>A0A484C484</accession>
<keyword evidence="10 19" id="KW-0430">Lectin</keyword>
<dbReference type="Proteomes" id="UP000295070">
    <property type="component" value="Chromosome 20"/>
</dbReference>
<keyword evidence="12" id="KW-0221">Differentiation</keyword>
<dbReference type="PANTHER" id="PTHR11346">
    <property type="entry name" value="GALECTIN"/>
    <property type="match status" value="1"/>
</dbReference>
<dbReference type="GO" id="GO:0050918">
    <property type="term" value="P:positive chemotaxis"/>
    <property type="evidence" value="ECO:0007669"/>
    <property type="project" value="TreeGrafter"/>
</dbReference>
<dbReference type="PANTHER" id="PTHR11346:SF26">
    <property type="entry name" value="GALECTIN-3"/>
    <property type="match status" value="1"/>
</dbReference>
<proteinExistence type="predicted"/>
<evidence type="ECO:0000259" key="21">
    <source>
        <dbReference type="PROSITE" id="PS51304"/>
    </source>
</evidence>
<dbReference type="Gene3D" id="2.60.120.200">
    <property type="match status" value="1"/>
</dbReference>
<dbReference type="GO" id="GO:0045806">
    <property type="term" value="P:negative regulation of endocytosis"/>
    <property type="evidence" value="ECO:0007669"/>
    <property type="project" value="TreeGrafter"/>
</dbReference>
<comment type="subcellular location">
    <subcellularLocation>
        <location evidence="2">Cytoplasm</location>
    </subcellularLocation>
    <subcellularLocation>
        <location evidence="1">Nucleus</location>
    </subcellularLocation>
    <subcellularLocation>
        <location evidence="3">Secreted</location>
    </subcellularLocation>
</comment>
<dbReference type="SUPFAM" id="SSF49899">
    <property type="entry name" value="Concanavalin A-like lectins/glucanases"/>
    <property type="match status" value="1"/>
</dbReference>
<dbReference type="GO" id="GO:0005681">
    <property type="term" value="C:spliceosomal complex"/>
    <property type="evidence" value="ECO:0007669"/>
    <property type="project" value="UniProtKB-KW"/>
</dbReference>
<dbReference type="GO" id="GO:0001772">
    <property type="term" value="C:immunological synapse"/>
    <property type="evidence" value="ECO:0007669"/>
    <property type="project" value="TreeGrafter"/>
</dbReference>
<dbReference type="FunFam" id="2.60.120.200:FF:000023">
    <property type="entry name" value="Galectin"/>
    <property type="match status" value="1"/>
</dbReference>
<keyword evidence="6" id="KW-0597">Phosphoprotein</keyword>
<keyword evidence="15" id="KW-0007">Acetylation</keyword>
<keyword evidence="11" id="KW-0677">Repeat</keyword>
<keyword evidence="13" id="KW-0391">Immunity</keyword>
<protein>
    <recommendedName>
        <fullName evidence="19">Galectin</fullName>
    </recommendedName>
</protein>
<comment type="caution">
    <text evidence="22">The sequence shown here is derived from an EMBL/GenBank/DDBJ whole genome shotgun (WGS) entry which is preliminary data.</text>
</comment>
<gene>
    <name evidence="22" type="ORF">EPR50_G00200870</name>
</gene>
<evidence type="ECO:0000256" key="10">
    <source>
        <dbReference type="ARBA" id="ARBA00022734"/>
    </source>
</evidence>
<dbReference type="GO" id="GO:2001237">
    <property type="term" value="P:negative regulation of extrinsic apoptotic signaling pathway"/>
    <property type="evidence" value="ECO:0007669"/>
    <property type="project" value="TreeGrafter"/>
</dbReference>
<evidence type="ECO:0000256" key="3">
    <source>
        <dbReference type="ARBA" id="ARBA00004613"/>
    </source>
</evidence>
<keyword evidence="7" id="KW-0399">Innate immunity</keyword>
<dbReference type="GO" id="GO:0048030">
    <property type="term" value="F:disaccharide binding"/>
    <property type="evidence" value="ECO:0007669"/>
    <property type="project" value="TreeGrafter"/>
</dbReference>
<dbReference type="GO" id="GO:0005737">
    <property type="term" value="C:cytoplasm"/>
    <property type="evidence" value="ECO:0007669"/>
    <property type="project" value="UniProtKB-SubCell"/>
</dbReference>
<evidence type="ECO:0000256" key="15">
    <source>
        <dbReference type="ARBA" id="ARBA00022990"/>
    </source>
</evidence>
<feature type="compositionally biased region" description="Pro residues" evidence="20">
    <location>
        <begin position="118"/>
        <end position="143"/>
    </location>
</feature>
<dbReference type="GO" id="GO:0030154">
    <property type="term" value="P:cell differentiation"/>
    <property type="evidence" value="ECO:0007669"/>
    <property type="project" value="UniProtKB-KW"/>
</dbReference>
<dbReference type="CDD" id="cd00070">
    <property type="entry name" value="GLECT"/>
    <property type="match status" value="1"/>
</dbReference>
<sequence length="288" mass="29873">MNLEDALGEGWPSAAPNNQAGPWPGQPANPTWPGQPAANPAWPGGPGGQPPANPAWPGGPGGQPPANPAWPGGPGGQQPANPAWPGGPGSQPPANPAWPGGPGGQPPANPSWPGGPGGQPPANPSWPGPGGPGPGPGPGPVPAFAPQQSLAVPYKQILPSGVYDKLLITIAGIVNPNAEKITVDMFAGQDLAFHFNPRFNEGGRKVIVRNSCIGTKWGKEERDLQNFPFVQGQPFEMKILCTNKEFKVAVNNAHVLAFQHRVTNLKSINSLNIYCDLKLTMVNLETLP</sequence>
<dbReference type="EMBL" id="SCKG01000020">
    <property type="protein sequence ID" value="TDG98496.1"/>
    <property type="molecule type" value="Genomic_DNA"/>
</dbReference>
<keyword evidence="18" id="KW-0539">Nucleus</keyword>
<evidence type="ECO:0000256" key="16">
    <source>
        <dbReference type="ARBA" id="ARBA00023157"/>
    </source>
</evidence>
<dbReference type="GO" id="GO:0048245">
    <property type="term" value="P:eosinophil chemotaxis"/>
    <property type="evidence" value="ECO:0007669"/>
    <property type="project" value="TreeGrafter"/>
</dbReference>
<evidence type="ECO:0000256" key="7">
    <source>
        <dbReference type="ARBA" id="ARBA00022588"/>
    </source>
</evidence>